<feature type="domain" description="FLYWCH-type" evidence="4">
    <location>
        <begin position="18"/>
        <end position="77"/>
    </location>
</feature>
<evidence type="ECO:0000313" key="5">
    <source>
        <dbReference type="EMBL" id="CAH0399063.1"/>
    </source>
</evidence>
<dbReference type="Pfam" id="PF04500">
    <property type="entry name" value="FLYWCH"/>
    <property type="match status" value="2"/>
</dbReference>
<evidence type="ECO:0000259" key="4">
    <source>
        <dbReference type="Pfam" id="PF04500"/>
    </source>
</evidence>
<sequence>MAVQSPQQRLQSCGDPMFIMSNQGGVLLCIGGYTFRKHRQRSNKTRWNCSSHKNCKAVVYTSDDTNEIMKCNNVHNHPIRVNKKIFISERIHLNKKSWAFNIAQRASISQKENLYKRRNFYKCYAKYSCKGNVTLNTGVRILPQSLRGRPIVMIEDHTFSFHKKYGLRTRWRCSKSWKGCKASVITVEDIVTKSYLYHDHRDDV</sequence>
<protein>
    <recommendedName>
        <fullName evidence="4">FLYWCH-type domain-containing protein</fullName>
    </recommendedName>
</protein>
<reference evidence="5" key="1">
    <citation type="submission" date="2021-12" db="EMBL/GenBank/DDBJ databases">
        <authorList>
            <person name="King R."/>
        </authorList>
    </citation>
    <scope>NUCLEOTIDE SEQUENCE</scope>
</reference>
<accession>A0ABN8AT57</accession>
<proteinExistence type="predicted"/>
<keyword evidence="6" id="KW-1185">Reference proteome</keyword>
<organism evidence="5 6">
    <name type="scientific">Chilo suppressalis</name>
    <name type="common">Asiatic rice borer moth</name>
    <dbReference type="NCBI Taxonomy" id="168631"/>
    <lineage>
        <taxon>Eukaryota</taxon>
        <taxon>Metazoa</taxon>
        <taxon>Ecdysozoa</taxon>
        <taxon>Arthropoda</taxon>
        <taxon>Hexapoda</taxon>
        <taxon>Insecta</taxon>
        <taxon>Pterygota</taxon>
        <taxon>Neoptera</taxon>
        <taxon>Endopterygota</taxon>
        <taxon>Lepidoptera</taxon>
        <taxon>Glossata</taxon>
        <taxon>Ditrysia</taxon>
        <taxon>Pyraloidea</taxon>
        <taxon>Crambidae</taxon>
        <taxon>Crambinae</taxon>
        <taxon>Chilo</taxon>
    </lineage>
</organism>
<dbReference type="Gene3D" id="2.20.25.240">
    <property type="match status" value="2"/>
</dbReference>
<keyword evidence="1" id="KW-0479">Metal-binding</keyword>
<evidence type="ECO:0000256" key="3">
    <source>
        <dbReference type="ARBA" id="ARBA00022833"/>
    </source>
</evidence>
<dbReference type="Proteomes" id="UP001153292">
    <property type="component" value="Chromosome 13"/>
</dbReference>
<dbReference type="EMBL" id="OU963906">
    <property type="protein sequence ID" value="CAH0399063.1"/>
    <property type="molecule type" value="Genomic_DNA"/>
</dbReference>
<dbReference type="InterPro" id="IPR007588">
    <property type="entry name" value="Znf_FLYWCH"/>
</dbReference>
<evidence type="ECO:0000256" key="1">
    <source>
        <dbReference type="ARBA" id="ARBA00022723"/>
    </source>
</evidence>
<name>A0ABN8AT57_CHISP</name>
<evidence type="ECO:0000256" key="2">
    <source>
        <dbReference type="ARBA" id="ARBA00022771"/>
    </source>
</evidence>
<gene>
    <name evidence="5" type="ORF">CHILSU_LOCUS2194</name>
</gene>
<keyword evidence="3" id="KW-0862">Zinc</keyword>
<evidence type="ECO:0000313" key="6">
    <source>
        <dbReference type="Proteomes" id="UP001153292"/>
    </source>
</evidence>
<keyword evidence="2" id="KW-0863">Zinc-finger</keyword>
<feature type="domain" description="FLYWCH-type" evidence="4">
    <location>
        <begin position="145"/>
        <end position="192"/>
    </location>
</feature>